<feature type="transmembrane region" description="Helical" evidence="1">
    <location>
        <begin position="63"/>
        <end position="86"/>
    </location>
</feature>
<dbReference type="RefSeq" id="WP_036365210.1">
    <property type="nucleotide sequence ID" value="NZ_AOMT01000022.1"/>
</dbReference>
<reference evidence="2 3" key="1">
    <citation type="journal article" date="2014" name="Genome Announc.">
        <title>Draft Genome Sequence of Moraxella bovoculi Strain 237T (ATCC BAA-1259T) Isolated from a Calf with Infectious Bovine Keratoconjunctivitis.</title>
        <authorList>
            <person name="Calcutt M.J."/>
            <person name="Foecking M.F."/>
            <person name="Martin N.T."/>
            <person name="Mhlanga-Mutangadura T."/>
            <person name="Reilly T.J."/>
        </authorList>
    </citation>
    <scope>NUCLEOTIDE SEQUENCE [LARGE SCALE GENOMIC DNA]</scope>
    <source>
        <strain evidence="2 3">237</strain>
    </source>
</reference>
<dbReference type="Proteomes" id="UP000035860">
    <property type="component" value="Unassembled WGS sequence"/>
</dbReference>
<feature type="transmembrane region" description="Helical" evidence="1">
    <location>
        <begin position="5"/>
        <end position="24"/>
    </location>
</feature>
<feature type="transmembrane region" description="Helical" evidence="1">
    <location>
        <begin position="30"/>
        <end position="51"/>
    </location>
</feature>
<keyword evidence="1" id="KW-0472">Membrane</keyword>
<evidence type="ECO:0000313" key="3">
    <source>
        <dbReference type="Proteomes" id="UP000035860"/>
    </source>
</evidence>
<dbReference type="AlphaFoldDB" id="A0A066UM36"/>
<organism evidence="2 3">
    <name type="scientific">Moraxella bovoculi 237</name>
    <dbReference type="NCBI Taxonomy" id="743974"/>
    <lineage>
        <taxon>Bacteria</taxon>
        <taxon>Pseudomonadati</taxon>
        <taxon>Pseudomonadota</taxon>
        <taxon>Gammaproteobacteria</taxon>
        <taxon>Moraxellales</taxon>
        <taxon>Moraxellaceae</taxon>
        <taxon>Moraxella</taxon>
    </lineage>
</organism>
<proteinExistence type="predicted"/>
<keyword evidence="1" id="KW-0812">Transmembrane</keyword>
<dbReference type="OrthoDB" id="7065924at2"/>
<dbReference type="eggNOG" id="COG0697">
    <property type="taxonomic scope" value="Bacteria"/>
</dbReference>
<dbReference type="GeneID" id="301975117"/>
<dbReference type="EMBL" id="AOMT01000022">
    <property type="protein sequence ID" value="KDN25258.1"/>
    <property type="molecule type" value="Genomic_DNA"/>
</dbReference>
<evidence type="ECO:0000313" key="2">
    <source>
        <dbReference type="EMBL" id="KDN25258.1"/>
    </source>
</evidence>
<gene>
    <name evidence="2" type="ORF">MBO_05604</name>
</gene>
<sequence length="90" mass="9843">MDQKAATLIGMTSIVLWTSMVGLIKQVSSLLGVSLGVALVYTVSALLLLLIFKILKIHQASKIFLWVSAALFVSYELCFSFVVAYARTET</sequence>
<accession>A0A066UM36</accession>
<keyword evidence="3" id="KW-1185">Reference proteome</keyword>
<name>A0A066UM36_9GAMM</name>
<keyword evidence="1" id="KW-1133">Transmembrane helix</keyword>
<comment type="caution">
    <text evidence="2">The sequence shown here is derived from an EMBL/GenBank/DDBJ whole genome shotgun (WGS) entry which is preliminary data.</text>
</comment>
<protein>
    <submittedName>
        <fullName evidence="2">Aromatic amino acid exporter</fullName>
    </submittedName>
</protein>
<evidence type="ECO:0000256" key="1">
    <source>
        <dbReference type="SAM" id="Phobius"/>
    </source>
</evidence>